<evidence type="ECO:0000256" key="1">
    <source>
        <dbReference type="SAM" id="SignalP"/>
    </source>
</evidence>
<feature type="signal peptide" evidence="1">
    <location>
        <begin position="1"/>
        <end position="18"/>
    </location>
</feature>
<evidence type="ECO:0000313" key="2">
    <source>
        <dbReference type="EMBL" id="CAG9802211.1"/>
    </source>
</evidence>
<proteinExistence type="predicted"/>
<dbReference type="AlphaFoldDB" id="A0A9N9RPA9"/>
<name>A0A9N9RPA9_9DIPT</name>
<evidence type="ECO:0000313" key="3">
    <source>
        <dbReference type="Proteomes" id="UP001153620"/>
    </source>
</evidence>
<sequence>MNLIFFGLIVIFITVASCDPTMYKKNDNNMFEPDLVPVSSTVIPENDMPNQEEITAEMDKEYKKAYFSLFKKKFDSKFEKPDTLMTDKKKFAKNSEKRAIKKPE</sequence>
<accession>A0A9N9RPA9</accession>
<gene>
    <name evidence="2" type="ORF">CHIRRI_LOCUS5126</name>
</gene>
<protein>
    <submittedName>
        <fullName evidence="2">Uncharacterized protein</fullName>
    </submittedName>
</protein>
<reference evidence="2" key="2">
    <citation type="submission" date="2022-10" db="EMBL/GenBank/DDBJ databases">
        <authorList>
            <consortium name="ENA_rothamsted_submissions"/>
            <consortium name="culmorum"/>
            <person name="King R."/>
        </authorList>
    </citation>
    <scope>NUCLEOTIDE SEQUENCE</scope>
</reference>
<organism evidence="2 3">
    <name type="scientific">Chironomus riparius</name>
    <dbReference type="NCBI Taxonomy" id="315576"/>
    <lineage>
        <taxon>Eukaryota</taxon>
        <taxon>Metazoa</taxon>
        <taxon>Ecdysozoa</taxon>
        <taxon>Arthropoda</taxon>
        <taxon>Hexapoda</taxon>
        <taxon>Insecta</taxon>
        <taxon>Pterygota</taxon>
        <taxon>Neoptera</taxon>
        <taxon>Endopterygota</taxon>
        <taxon>Diptera</taxon>
        <taxon>Nematocera</taxon>
        <taxon>Chironomoidea</taxon>
        <taxon>Chironomidae</taxon>
        <taxon>Chironominae</taxon>
        <taxon>Chironomus</taxon>
    </lineage>
</organism>
<reference evidence="2" key="1">
    <citation type="submission" date="2022-01" db="EMBL/GenBank/DDBJ databases">
        <authorList>
            <person name="King R."/>
        </authorList>
    </citation>
    <scope>NUCLEOTIDE SEQUENCE</scope>
</reference>
<dbReference type="EMBL" id="OU895878">
    <property type="protein sequence ID" value="CAG9802211.1"/>
    <property type="molecule type" value="Genomic_DNA"/>
</dbReference>
<keyword evidence="1" id="KW-0732">Signal</keyword>
<keyword evidence="3" id="KW-1185">Reference proteome</keyword>
<dbReference type="Proteomes" id="UP001153620">
    <property type="component" value="Chromosome 2"/>
</dbReference>
<feature type="chain" id="PRO_5040142439" evidence="1">
    <location>
        <begin position="19"/>
        <end position="104"/>
    </location>
</feature>
<dbReference type="OrthoDB" id="8195466at2759"/>